<reference evidence="2 3" key="1">
    <citation type="journal article" date="2018" name="Biotechnol. Adv.">
        <title>Improved genomic resources and new bioinformatic workflow for the carcinogenic parasite Clonorchis sinensis: Biotechnological implications.</title>
        <authorList>
            <person name="Wang D."/>
            <person name="Korhonen P.K."/>
            <person name="Gasser R.B."/>
            <person name="Young N.D."/>
        </authorList>
    </citation>
    <scope>NUCLEOTIDE SEQUENCE [LARGE SCALE GENOMIC DNA]</scope>
    <source>
        <strain evidence="2">Cs-k2</strain>
    </source>
</reference>
<feature type="compositionally biased region" description="Basic and acidic residues" evidence="1">
    <location>
        <begin position="563"/>
        <end position="581"/>
    </location>
</feature>
<evidence type="ECO:0000313" key="2">
    <source>
        <dbReference type="EMBL" id="KAG5442135.1"/>
    </source>
</evidence>
<dbReference type="OrthoDB" id="6246337at2759"/>
<sequence length="1357" mass="146337">MAEVGRLVEAVLSVKHKRKWKRRLCILEKLATFTNSLKISVVDQEKSVCCSEDVVHAFISFLEPNRQGTVMLVCNYRVRCISFDHFEELNRWVRILKTHLTCSYFHADLIMASKESKLSSHAKRRRRHQLSIWSSKRSQHSAAVGTNSAGVFRSFSNASDDGYLHVTRDRIYFTTGPGCAHPRLLATWSFDNDELVQCGTARIKTNEDTEQLDVDRASLFFLTASPYHPDAPGCHLFLSDRATELCEWIENNNQSAIYQAEWRRLTSIAAVLDTPFSSGPGPLGLMSTSDQTLSDHSHTTPFNVVHTTQLGTSRASTQCCQCSLASEYYSLERIQREEADDTPPSQTCDGTAVEHAHRHHQHPSNDLPQQMEHAKSLGSSSLSDQSFRPDVQANAEPIIASTSGAFTKRWMRMGTPSDMTDIESKLPCGISFAQAEFERRKWIAMHSRRRFSSHPVDTYVRGSGPTTSDPQALPFLASAKGSSLCCTHKAGALPCQASWMDGHNSLAGSQWRQSEPQLVTISPMPMSLQELREFLRKPRVTSTSSQPPSDHTSHSSKPTTTDLVKKPPDLSTDHSVREPKHCYTSRQNRLSECSTGSAADSMTSDVRCPYCTCSQCNLPLGAGEDCASPLTSVDHLWSPPSDSLPPGSTTNRPTVRRRRLPSSWSNTAGVAQSLPEPGSVQCHSLLIQPRSLSGCAHPPPLLNLSLSSGNSPRYALTPLLPNSTIIPGSQYFPPRRYHTTSASESSPPFRTVGPDCSTDHCPSASAVLNPSAKASLVSLSPSAAPLWADAPVHAKPRTGGNYVSRDMLIAWHTKKKRLQQKIQSPSPTSDEGPSDGPPPPSGNCPLTTCSTPMPPIASVGPSFIQLHPCTPVPEALRESDDMASPRNADQPGSLIDDRKVLVSTTSLTHTYCTDPRAHSCSSDLTCSSGKQCSADQLVGACPDPALARSYINVVPPSRRACLQPIDERQAMRSALTQPIARRQCLDISGPTVPPEGSCSVGTLCSYVNVNELCKTNVMNLSSCSATASSPVDIGSPASSNSAISSAAQCYINLAPSQLTCSSSSRARGLRGIPLGPDEPNFTSLESPPLESAPILTMHTPSCSSVPSALSLTSTPSTIVSCDTSGSEGTVRLHYAHLTLSSNLTNRCSNGSGPSSVFTNSPASDHLPGHLHGIQSVPNAFSPNIFPVSTTSDTDPKPTSGVNYVTIDLVQTKALSEVEQELRSSTAVETLAQHRSMLTKARGFRSSLRRGFAGTNPAASAAPEVLRTGSRLERISSYSGPVSSSLARRVTASDLTNAPLHSRLFNCLAQSLIGSNGASIRKQQPCGRRRSSTTAPTAISSSTPNTLAPIPGPNVIQK</sequence>
<name>A0A8T1LZX8_CLOSI</name>
<organism evidence="2 3">
    <name type="scientific">Clonorchis sinensis</name>
    <name type="common">Chinese liver fluke</name>
    <dbReference type="NCBI Taxonomy" id="79923"/>
    <lineage>
        <taxon>Eukaryota</taxon>
        <taxon>Metazoa</taxon>
        <taxon>Spiralia</taxon>
        <taxon>Lophotrochozoa</taxon>
        <taxon>Platyhelminthes</taxon>
        <taxon>Trematoda</taxon>
        <taxon>Digenea</taxon>
        <taxon>Opisthorchiida</taxon>
        <taxon>Opisthorchiata</taxon>
        <taxon>Opisthorchiidae</taxon>
        <taxon>Clonorchis</taxon>
    </lineage>
</organism>
<gene>
    <name evidence="2" type="ORF">CSKR_200157</name>
</gene>
<reference evidence="2 3" key="2">
    <citation type="journal article" date="2021" name="Genomics">
        <title>High-quality reference genome for Clonorchis sinensis.</title>
        <authorList>
            <person name="Young N.D."/>
            <person name="Stroehlein A.J."/>
            <person name="Kinkar L."/>
            <person name="Wang T."/>
            <person name="Sohn W.M."/>
            <person name="Chang B.C.H."/>
            <person name="Kaur P."/>
            <person name="Weisz D."/>
            <person name="Dudchenko O."/>
            <person name="Aiden E.L."/>
            <person name="Korhonen P.K."/>
            <person name="Gasser R.B."/>
        </authorList>
    </citation>
    <scope>NUCLEOTIDE SEQUENCE [LARGE SCALE GENOMIC DNA]</scope>
    <source>
        <strain evidence="2">Cs-k2</strain>
    </source>
</reference>
<feature type="compositionally biased region" description="Low complexity" evidence="1">
    <location>
        <begin position="376"/>
        <end position="386"/>
    </location>
</feature>
<keyword evidence="3" id="KW-1185">Reference proteome</keyword>
<feature type="region of interest" description="Disordered" evidence="1">
    <location>
        <begin position="814"/>
        <end position="849"/>
    </location>
</feature>
<feature type="region of interest" description="Disordered" evidence="1">
    <location>
        <begin position="875"/>
        <end position="894"/>
    </location>
</feature>
<proteinExistence type="predicted"/>
<accession>A0A8T1LZX8</accession>
<evidence type="ECO:0000256" key="1">
    <source>
        <dbReference type="SAM" id="MobiDB-lite"/>
    </source>
</evidence>
<feature type="region of interest" description="Disordered" evidence="1">
    <location>
        <begin position="1318"/>
        <end position="1357"/>
    </location>
</feature>
<feature type="compositionally biased region" description="Polar residues" evidence="1">
    <location>
        <begin position="540"/>
        <end position="562"/>
    </location>
</feature>
<comment type="caution">
    <text evidence="2">The sequence shown here is derived from an EMBL/GenBank/DDBJ whole genome shotgun (WGS) entry which is preliminary data.</text>
</comment>
<protein>
    <recommendedName>
        <fullName evidence="4">PH domain-containing protein</fullName>
    </recommendedName>
</protein>
<feature type="region of interest" description="Disordered" evidence="1">
    <location>
        <begin position="337"/>
        <end position="387"/>
    </location>
</feature>
<dbReference type="EMBL" id="NIRI02000076">
    <property type="protein sequence ID" value="KAG5442135.1"/>
    <property type="molecule type" value="Genomic_DNA"/>
</dbReference>
<feature type="region of interest" description="Disordered" evidence="1">
    <location>
        <begin position="538"/>
        <end position="583"/>
    </location>
</feature>
<evidence type="ECO:0000313" key="3">
    <source>
        <dbReference type="Proteomes" id="UP000286415"/>
    </source>
</evidence>
<feature type="compositionally biased region" description="Low complexity" evidence="1">
    <location>
        <begin position="1331"/>
        <end position="1345"/>
    </location>
</feature>
<feature type="region of interest" description="Disordered" evidence="1">
    <location>
        <begin position="637"/>
        <end position="672"/>
    </location>
</feature>
<dbReference type="Proteomes" id="UP000286415">
    <property type="component" value="Unassembled WGS sequence"/>
</dbReference>
<dbReference type="SUPFAM" id="SSF50729">
    <property type="entry name" value="PH domain-like"/>
    <property type="match status" value="1"/>
</dbReference>
<evidence type="ECO:0008006" key="4">
    <source>
        <dbReference type="Google" id="ProtNLM"/>
    </source>
</evidence>